<gene>
    <name evidence="1" type="ORF">HanXRQr2_Chr04g0156961</name>
</gene>
<proteinExistence type="predicted"/>
<name>A0A9K3NR11_HELAN</name>
<comment type="caution">
    <text evidence="1">The sequence shown here is derived from an EMBL/GenBank/DDBJ whole genome shotgun (WGS) entry which is preliminary data.</text>
</comment>
<organism evidence="1 2">
    <name type="scientific">Helianthus annuus</name>
    <name type="common">Common sunflower</name>
    <dbReference type="NCBI Taxonomy" id="4232"/>
    <lineage>
        <taxon>Eukaryota</taxon>
        <taxon>Viridiplantae</taxon>
        <taxon>Streptophyta</taxon>
        <taxon>Embryophyta</taxon>
        <taxon>Tracheophyta</taxon>
        <taxon>Spermatophyta</taxon>
        <taxon>Magnoliopsida</taxon>
        <taxon>eudicotyledons</taxon>
        <taxon>Gunneridae</taxon>
        <taxon>Pentapetalae</taxon>
        <taxon>asterids</taxon>
        <taxon>campanulids</taxon>
        <taxon>Asterales</taxon>
        <taxon>Asteraceae</taxon>
        <taxon>Asteroideae</taxon>
        <taxon>Heliantheae alliance</taxon>
        <taxon>Heliantheae</taxon>
        <taxon>Helianthus</taxon>
    </lineage>
</organism>
<sequence length="61" mass="7378">MSSVPNRYRNRKYRYRKYRYRKSPKVGTGTEYTRFGTVWYRYGSVPSKVGTESVPKTYLVR</sequence>
<evidence type="ECO:0000313" key="1">
    <source>
        <dbReference type="EMBL" id="KAF5809421.1"/>
    </source>
</evidence>
<evidence type="ECO:0000313" key="2">
    <source>
        <dbReference type="Proteomes" id="UP000215914"/>
    </source>
</evidence>
<protein>
    <submittedName>
        <fullName evidence="1">Uncharacterized protein</fullName>
    </submittedName>
</protein>
<dbReference type="Proteomes" id="UP000215914">
    <property type="component" value="Unassembled WGS sequence"/>
</dbReference>
<dbReference type="AlphaFoldDB" id="A0A9K3NR11"/>
<accession>A0A9K3NR11</accession>
<reference evidence="1" key="2">
    <citation type="submission" date="2020-06" db="EMBL/GenBank/DDBJ databases">
        <title>Helianthus annuus Genome sequencing and assembly Release 2.</title>
        <authorList>
            <person name="Gouzy J."/>
            <person name="Langlade N."/>
            <person name="Munos S."/>
        </authorList>
    </citation>
    <scope>NUCLEOTIDE SEQUENCE</scope>
    <source>
        <tissue evidence="1">Leaves</tissue>
    </source>
</reference>
<keyword evidence="2" id="KW-1185">Reference proteome</keyword>
<dbReference type="EMBL" id="MNCJ02000319">
    <property type="protein sequence ID" value="KAF5809421.1"/>
    <property type="molecule type" value="Genomic_DNA"/>
</dbReference>
<dbReference type="Gramene" id="mRNA:HanXRQr2_Chr04g0156961">
    <property type="protein sequence ID" value="CDS:HanXRQr2_Chr04g0156961.1"/>
    <property type="gene ID" value="HanXRQr2_Chr04g0156961"/>
</dbReference>
<reference evidence="1" key="1">
    <citation type="journal article" date="2017" name="Nature">
        <title>The sunflower genome provides insights into oil metabolism, flowering and Asterid evolution.</title>
        <authorList>
            <person name="Badouin H."/>
            <person name="Gouzy J."/>
            <person name="Grassa C.J."/>
            <person name="Murat F."/>
            <person name="Staton S.E."/>
            <person name="Cottret L."/>
            <person name="Lelandais-Briere C."/>
            <person name="Owens G.L."/>
            <person name="Carrere S."/>
            <person name="Mayjonade B."/>
            <person name="Legrand L."/>
            <person name="Gill N."/>
            <person name="Kane N.C."/>
            <person name="Bowers J.E."/>
            <person name="Hubner S."/>
            <person name="Bellec A."/>
            <person name="Berard A."/>
            <person name="Berges H."/>
            <person name="Blanchet N."/>
            <person name="Boniface M.C."/>
            <person name="Brunel D."/>
            <person name="Catrice O."/>
            <person name="Chaidir N."/>
            <person name="Claudel C."/>
            <person name="Donnadieu C."/>
            <person name="Faraut T."/>
            <person name="Fievet G."/>
            <person name="Helmstetter N."/>
            <person name="King M."/>
            <person name="Knapp S.J."/>
            <person name="Lai Z."/>
            <person name="Le Paslier M.C."/>
            <person name="Lippi Y."/>
            <person name="Lorenzon L."/>
            <person name="Mandel J.R."/>
            <person name="Marage G."/>
            <person name="Marchand G."/>
            <person name="Marquand E."/>
            <person name="Bret-Mestries E."/>
            <person name="Morien E."/>
            <person name="Nambeesan S."/>
            <person name="Nguyen T."/>
            <person name="Pegot-Espagnet P."/>
            <person name="Pouilly N."/>
            <person name="Raftis F."/>
            <person name="Sallet E."/>
            <person name="Schiex T."/>
            <person name="Thomas J."/>
            <person name="Vandecasteele C."/>
            <person name="Vares D."/>
            <person name="Vear F."/>
            <person name="Vautrin S."/>
            <person name="Crespi M."/>
            <person name="Mangin B."/>
            <person name="Burke J.M."/>
            <person name="Salse J."/>
            <person name="Munos S."/>
            <person name="Vincourt P."/>
            <person name="Rieseberg L.H."/>
            <person name="Langlade N.B."/>
        </authorList>
    </citation>
    <scope>NUCLEOTIDE SEQUENCE</scope>
    <source>
        <tissue evidence="1">Leaves</tissue>
    </source>
</reference>